<dbReference type="RefSeq" id="WP_226803293.1">
    <property type="nucleotide sequence ID" value="NZ_CABWIC010000011.1"/>
</dbReference>
<organism evidence="3 4">
    <name type="scientific">Collinsella intestinalis</name>
    <dbReference type="NCBI Taxonomy" id="147207"/>
    <lineage>
        <taxon>Bacteria</taxon>
        <taxon>Bacillati</taxon>
        <taxon>Actinomycetota</taxon>
        <taxon>Coriobacteriia</taxon>
        <taxon>Coriobacteriales</taxon>
        <taxon>Coriobacteriaceae</taxon>
        <taxon>Collinsella</taxon>
    </lineage>
</organism>
<dbReference type="Proteomes" id="UP000405524">
    <property type="component" value="Unassembled WGS sequence"/>
</dbReference>
<sequence>MPNDDYTFDYGNAPADDYLPTSPGSTAPQHRIVQDAPTVQMRRPATPQQNPPTESVAYPQRGQQPYTFSVSPYDPDTYDPSPAKPDRQARQSSRRDASQQTATAQPRRGASALRWIARLLCLGLLVFGAMTIYYLTEQSASDSLALSSEAGSFAEYGAYLVQSGQLPTFEENPIKWTTAHILLLSVKFSNHGLSVRQQAHVVEFALMGGVVALNVLAWMSGWAHRRSPRGHIRIWRTWLMYVLGVMACAPVSFADQYHKLFVPARHFDKLDLLLDASGYIPAITCVFIAWSVGSAIYRLIFQK</sequence>
<feature type="region of interest" description="Disordered" evidence="1">
    <location>
        <begin position="1"/>
        <end position="106"/>
    </location>
</feature>
<dbReference type="NCBIfam" id="NF037970">
    <property type="entry name" value="vanZ_1"/>
    <property type="match status" value="1"/>
</dbReference>
<keyword evidence="2" id="KW-0812">Transmembrane</keyword>
<evidence type="ECO:0000256" key="1">
    <source>
        <dbReference type="SAM" id="MobiDB-lite"/>
    </source>
</evidence>
<feature type="transmembrane region" description="Helical" evidence="2">
    <location>
        <begin position="115"/>
        <end position="136"/>
    </location>
</feature>
<gene>
    <name evidence="3" type="ORF">JKKLCJKK_00791</name>
</gene>
<keyword evidence="2" id="KW-0472">Membrane</keyword>
<dbReference type="GeneID" id="77466347"/>
<dbReference type="EMBL" id="CABWIC010000011">
    <property type="protein sequence ID" value="VWL96818.1"/>
    <property type="molecule type" value="Genomic_DNA"/>
</dbReference>
<name>A0A5K1J2K6_9ACTN</name>
<evidence type="ECO:0000313" key="4">
    <source>
        <dbReference type="Proteomes" id="UP000405524"/>
    </source>
</evidence>
<feature type="compositionally biased region" description="Low complexity" evidence="1">
    <location>
        <begin position="71"/>
        <end position="81"/>
    </location>
</feature>
<protein>
    <recommendedName>
        <fullName evidence="5">VanZ-like domain-containing protein</fullName>
    </recommendedName>
</protein>
<evidence type="ECO:0000313" key="3">
    <source>
        <dbReference type="EMBL" id="VWL96818.1"/>
    </source>
</evidence>
<feature type="transmembrane region" description="Helical" evidence="2">
    <location>
        <begin position="278"/>
        <end position="300"/>
    </location>
</feature>
<reference evidence="3 4" key="1">
    <citation type="submission" date="2019-10" db="EMBL/GenBank/DDBJ databases">
        <authorList>
            <person name="Wolf R A."/>
        </authorList>
    </citation>
    <scope>NUCLEOTIDE SEQUENCE [LARGE SCALE GENOMIC DNA]</scope>
    <source>
        <strain evidence="3">Collinsella_intestinalis_DSM_13632</strain>
    </source>
</reference>
<feature type="compositionally biased region" description="Basic and acidic residues" evidence="1">
    <location>
        <begin position="84"/>
        <end position="97"/>
    </location>
</feature>
<feature type="compositionally biased region" description="Polar residues" evidence="1">
    <location>
        <begin position="61"/>
        <end position="70"/>
    </location>
</feature>
<proteinExistence type="predicted"/>
<keyword evidence="2" id="KW-1133">Transmembrane helix</keyword>
<feature type="transmembrane region" description="Helical" evidence="2">
    <location>
        <begin position="199"/>
        <end position="217"/>
    </location>
</feature>
<evidence type="ECO:0008006" key="5">
    <source>
        <dbReference type="Google" id="ProtNLM"/>
    </source>
</evidence>
<accession>A0A5K1J2K6</accession>
<dbReference type="AlphaFoldDB" id="A0A5K1J2K6"/>
<evidence type="ECO:0000256" key="2">
    <source>
        <dbReference type="SAM" id="Phobius"/>
    </source>
</evidence>
<feature type="transmembrane region" description="Helical" evidence="2">
    <location>
        <begin position="238"/>
        <end position="258"/>
    </location>
</feature>